<dbReference type="Proteomes" id="UP000215559">
    <property type="component" value="Unassembled WGS sequence"/>
</dbReference>
<dbReference type="AlphaFoldDB" id="A0A235BS68"/>
<sequence>MLKRSIALALLGAVIALFPGCSKETKVIGTLALQPGQTGDVQNTRVSLYENANLTGKPVVSVTSEASGDPNSSPFEFTDVIQGDYYLLAWKDLDGDSAISDKDLGGVYGGTCTPGYGGKPITVAKGQTNDVGTIEMLVYKELKITASGVRTNGNTVTDLSYSFNYDVVLTSLTIAWPDGGQNRDLEAPGAKTAGTVYHSIWNVGGAEMPTGEHNMNFTGSWNGTAFDVDVPVQVN</sequence>
<protein>
    <submittedName>
        <fullName evidence="1">Uncharacterized protein</fullName>
    </submittedName>
</protein>
<name>A0A235BS68_UNCW3</name>
<comment type="caution">
    <text evidence="1">The sequence shown here is derived from an EMBL/GenBank/DDBJ whole genome shotgun (WGS) entry which is preliminary data.</text>
</comment>
<dbReference type="EMBL" id="NOZP01000126">
    <property type="protein sequence ID" value="OYD15061.1"/>
    <property type="molecule type" value="Genomic_DNA"/>
</dbReference>
<accession>A0A235BS68</accession>
<gene>
    <name evidence="1" type="ORF">CH330_06750</name>
</gene>
<evidence type="ECO:0000313" key="2">
    <source>
        <dbReference type="Proteomes" id="UP000215559"/>
    </source>
</evidence>
<reference evidence="1 2" key="1">
    <citation type="submission" date="2017-07" db="EMBL/GenBank/DDBJ databases">
        <title>Recovery of genomes from metagenomes via a dereplication, aggregation, and scoring strategy.</title>
        <authorList>
            <person name="Sieber C.M."/>
            <person name="Probst A.J."/>
            <person name="Sharrar A."/>
            <person name="Thomas B.C."/>
            <person name="Hess M."/>
            <person name="Tringe S.G."/>
            <person name="Banfield J.F."/>
        </authorList>
    </citation>
    <scope>NUCLEOTIDE SEQUENCE [LARGE SCALE GENOMIC DNA]</scope>
    <source>
        <strain evidence="1">JGI_Cruoil_03_51_56</strain>
    </source>
</reference>
<proteinExistence type="predicted"/>
<evidence type="ECO:0000313" key="1">
    <source>
        <dbReference type="EMBL" id="OYD15061.1"/>
    </source>
</evidence>
<organism evidence="1 2">
    <name type="scientific">candidate division WOR-3 bacterium JGI_Cruoil_03_51_56</name>
    <dbReference type="NCBI Taxonomy" id="1973747"/>
    <lineage>
        <taxon>Bacteria</taxon>
        <taxon>Bacteria division WOR-3</taxon>
    </lineage>
</organism>